<name>A0A364K6N3_9BACL</name>
<sequence length="75" mass="8766">MVMKGEFVGSRLIDVDTQKFLLVDPQGYSYVRYVALSSHYVRTKQREGLDYHRLISNVRNMVEKIKRSAATERSK</sequence>
<keyword evidence="2" id="KW-1185">Reference proteome</keyword>
<proteinExistence type="predicted"/>
<dbReference type="OrthoDB" id="2166284at2"/>
<evidence type="ECO:0000313" key="2">
    <source>
        <dbReference type="Proteomes" id="UP000251213"/>
    </source>
</evidence>
<dbReference type="RefSeq" id="WP_113658579.1">
    <property type="nucleotide sequence ID" value="NZ_KZ845665.1"/>
</dbReference>
<reference evidence="1 2" key="2">
    <citation type="submission" date="2018-06" db="EMBL/GenBank/DDBJ databases">
        <authorList>
            <person name="Zhirakovskaya E."/>
        </authorList>
    </citation>
    <scope>NUCLEOTIDE SEQUENCE [LARGE SCALE GENOMIC DNA]</scope>
    <source>
        <strain evidence="1 2">FBKL4.011</strain>
    </source>
</reference>
<organism evidence="1 2">
    <name type="scientific">Thermoflavimicrobium daqui</name>
    <dbReference type="NCBI Taxonomy" id="2137476"/>
    <lineage>
        <taxon>Bacteria</taxon>
        <taxon>Bacillati</taxon>
        <taxon>Bacillota</taxon>
        <taxon>Bacilli</taxon>
        <taxon>Bacillales</taxon>
        <taxon>Thermoactinomycetaceae</taxon>
        <taxon>Thermoflavimicrobium</taxon>
    </lineage>
</organism>
<dbReference type="EMBL" id="QJKK01000003">
    <property type="protein sequence ID" value="RAL25965.1"/>
    <property type="molecule type" value="Genomic_DNA"/>
</dbReference>
<accession>A0A364K6N3</accession>
<reference evidence="1 2" key="1">
    <citation type="submission" date="2018-06" db="EMBL/GenBank/DDBJ databases">
        <title>Thermoflavimicrobium daqus sp. nov., a thermophilic microbe isolated from Moutai-flavour Daqu.</title>
        <authorList>
            <person name="Wang X."/>
            <person name="Zhou H."/>
        </authorList>
    </citation>
    <scope>NUCLEOTIDE SEQUENCE [LARGE SCALE GENOMIC DNA]</scope>
    <source>
        <strain evidence="1 2">FBKL4.011</strain>
    </source>
</reference>
<gene>
    <name evidence="1" type="ORF">DL897_07820</name>
</gene>
<evidence type="ECO:0000313" key="1">
    <source>
        <dbReference type="EMBL" id="RAL25965.1"/>
    </source>
</evidence>
<protein>
    <submittedName>
        <fullName evidence="1">Uncharacterized protein</fullName>
    </submittedName>
</protein>
<dbReference type="Proteomes" id="UP000251213">
    <property type="component" value="Unassembled WGS sequence"/>
</dbReference>
<dbReference type="AlphaFoldDB" id="A0A364K6N3"/>
<comment type="caution">
    <text evidence="1">The sequence shown here is derived from an EMBL/GenBank/DDBJ whole genome shotgun (WGS) entry which is preliminary data.</text>
</comment>